<dbReference type="AlphaFoldDB" id="A0AAE0UA30"/>
<evidence type="ECO:0000256" key="1">
    <source>
        <dbReference type="SAM" id="MobiDB-lite"/>
    </source>
</evidence>
<dbReference type="EMBL" id="JAUTDP010000009">
    <property type="protein sequence ID" value="KAK3396024.1"/>
    <property type="molecule type" value="Genomic_DNA"/>
</dbReference>
<sequence>MVFRKFTAKSTYRKRKARRYPTKPTSPIKSRRSKITPTTMLFSYSSRPSAAEPYASVWEDTESDSCETPKPHAMSFHRRPPSDFDRPKQGTSGLTRLVATQRKAFKPKSKPALLTAVLKPSPAVEPLVSPTITEKPIYSPTYGPGANTSRGLEYLRNIQSRGTSAIRNAQIPTKIQDTESSFASSLSLTDSEDEDDEDDIFSPSSPPASLLTESSNPQKFQYGKRFRPDIPHHEHQWHPTREGQSEYYAFPPYLPRGPEDEPQEELETPTESPLLKSVSPSTQKECTHTRTDSGISGLDAGSPTEDKPDTDEAVAGSLPITIPGPAKRTSPPAHLHSGLPSPTDSLDMSSTLDGAKVKADPFPHASTSRKNADPTCTNCPSPLTFPFDDSYLNEDKGWECCNCTAKNKK</sequence>
<reference evidence="2" key="2">
    <citation type="submission" date="2023-07" db="EMBL/GenBank/DDBJ databases">
        <authorList>
            <consortium name="Lawrence Berkeley National Laboratory"/>
            <person name="Haridas S."/>
            <person name="Hensen N."/>
            <person name="Bonometti L."/>
            <person name="Westerberg I."/>
            <person name="Brannstrom I.O."/>
            <person name="Guillou S."/>
            <person name="Cros-Aarteil S."/>
            <person name="Calhoun S."/>
            <person name="Kuo A."/>
            <person name="Mondo S."/>
            <person name="Pangilinan J."/>
            <person name="Riley R."/>
            <person name="LaButti K."/>
            <person name="Andreopoulos B."/>
            <person name="Lipzen A."/>
            <person name="Chen C."/>
            <person name="Yanf M."/>
            <person name="Daum C."/>
            <person name="Ng V."/>
            <person name="Clum A."/>
            <person name="Steindorff A."/>
            <person name="Ohm R."/>
            <person name="Martin F."/>
            <person name="Silar P."/>
            <person name="Natvig D."/>
            <person name="Lalanne C."/>
            <person name="Gautier V."/>
            <person name="Ament-velasquez S.L."/>
            <person name="Kruys A."/>
            <person name="Hutchinson M.I."/>
            <person name="Powell A.J."/>
            <person name="Barry K."/>
            <person name="Miller A.N."/>
            <person name="Grigoriev I.V."/>
            <person name="Debuchy R."/>
            <person name="Gladieux P."/>
            <person name="Thoren M.H."/>
            <person name="Johannesson H."/>
        </authorList>
    </citation>
    <scope>NUCLEOTIDE SEQUENCE</scope>
    <source>
        <strain evidence="2">FGSC 1904</strain>
    </source>
</reference>
<feature type="compositionally biased region" description="Polar residues" evidence="1">
    <location>
        <begin position="365"/>
        <end position="375"/>
    </location>
</feature>
<dbReference type="Proteomes" id="UP001281003">
    <property type="component" value="Unassembled WGS sequence"/>
</dbReference>
<evidence type="ECO:0000313" key="2">
    <source>
        <dbReference type="EMBL" id="KAK3396024.1"/>
    </source>
</evidence>
<feature type="region of interest" description="Disordered" evidence="1">
    <location>
        <begin position="60"/>
        <end position="93"/>
    </location>
</feature>
<accession>A0AAE0UA30</accession>
<feature type="region of interest" description="Disordered" evidence="1">
    <location>
        <begin position="164"/>
        <end position="375"/>
    </location>
</feature>
<feature type="compositionally biased region" description="Polar residues" evidence="1">
    <location>
        <begin position="164"/>
        <end position="175"/>
    </location>
</feature>
<proteinExistence type="predicted"/>
<protein>
    <submittedName>
        <fullName evidence="2">Uncharacterized protein</fullName>
    </submittedName>
</protein>
<feature type="compositionally biased region" description="Polar residues" evidence="1">
    <location>
        <begin position="340"/>
        <end position="352"/>
    </location>
</feature>
<feature type="compositionally biased region" description="Basic residues" evidence="1">
    <location>
        <begin position="11"/>
        <end position="21"/>
    </location>
</feature>
<organism evidence="2 3">
    <name type="scientific">Sordaria brevicollis</name>
    <dbReference type="NCBI Taxonomy" id="83679"/>
    <lineage>
        <taxon>Eukaryota</taxon>
        <taxon>Fungi</taxon>
        <taxon>Dikarya</taxon>
        <taxon>Ascomycota</taxon>
        <taxon>Pezizomycotina</taxon>
        <taxon>Sordariomycetes</taxon>
        <taxon>Sordariomycetidae</taxon>
        <taxon>Sordariales</taxon>
        <taxon>Sordariaceae</taxon>
        <taxon>Sordaria</taxon>
    </lineage>
</organism>
<comment type="caution">
    <text evidence="2">The sequence shown here is derived from an EMBL/GenBank/DDBJ whole genome shotgun (WGS) entry which is preliminary data.</text>
</comment>
<feature type="compositionally biased region" description="Low complexity" evidence="1">
    <location>
        <begin position="178"/>
        <end position="189"/>
    </location>
</feature>
<gene>
    <name evidence="2" type="ORF">B0T20DRAFT_470957</name>
</gene>
<reference evidence="2" key="1">
    <citation type="journal article" date="2023" name="Mol. Phylogenet. Evol.">
        <title>Genome-scale phylogeny and comparative genomics of the fungal order Sordariales.</title>
        <authorList>
            <person name="Hensen N."/>
            <person name="Bonometti L."/>
            <person name="Westerberg I."/>
            <person name="Brannstrom I.O."/>
            <person name="Guillou S."/>
            <person name="Cros-Aarteil S."/>
            <person name="Calhoun S."/>
            <person name="Haridas S."/>
            <person name="Kuo A."/>
            <person name="Mondo S."/>
            <person name="Pangilinan J."/>
            <person name="Riley R."/>
            <person name="LaButti K."/>
            <person name="Andreopoulos B."/>
            <person name="Lipzen A."/>
            <person name="Chen C."/>
            <person name="Yan M."/>
            <person name="Daum C."/>
            <person name="Ng V."/>
            <person name="Clum A."/>
            <person name="Steindorff A."/>
            <person name="Ohm R.A."/>
            <person name="Martin F."/>
            <person name="Silar P."/>
            <person name="Natvig D.O."/>
            <person name="Lalanne C."/>
            <person name="Gautier V."/>
            <person name="Ament-Velasquez S.L."/>
            <person name="Kruys A."/>
            <person name="Hutchinson M.I."/>
            <person name="Powell A.J."/>
            <person name="Barry K."/>
            <person name="Miller A.N."/>
            <person name="Grigoriev I.V."/>
            <person name="Debuchy R."/>
            <person name="Gladieux P."/>
            <person name="Hiltunen Thoren M."/>
            <person name="Johannesson H."/>
        </authorList>
    </citation>
    <scope>NUCLEOTIDE SEQUENCE</scope>
    <source>
        <strain evidence="2">FGSC 1904</strain>
    </source>
</reference>
<name>A0AAE0UA30_SORBR</name>
<feature type="compositionally biased region" description="Basic and acidic residues" evidence="1">
    <location>
        <begin position="226"/>
        <end position="244"/>
    </location>
</feature>
<keyword evidence="3" id="KW-1185">Reference proteome</keyword>
<evidence type="ECO:0000313" key="3">
    <source>
        <dbReference type="Proteomes" id="UP001281003"/>
    </source>
</evidence>
<feature type="region of interest" description="Disordered" evidence="1">
    <location>
        <begin position="1"/>
        <end position="42"/>
    </location>
</feature>
<feature type="compositionally biased region" description="Acidic residues" evidence="1">
    <location>
        <begin position="190"/>
        <end position="200"/>
    </location>
</feature>